<sequence length="69" mass="7666">MKSSITATNNDPKDIDRIERDIINANRFLEGLTAKAQNEAVSQHQLIMQNQQIKQQITGAMSAKAKANL</sequence>
<proteinExistence type="predicted"/>
<dbReference type="RefSeq" id="WP_211683583.1">
    <property type="nucleotide sequence ID" value="NZ_JAGRQH010000198.1"/>
</dbReference>
<organism evidence="1 2">
    <name type="scientific">Neokomagataea anthophila</name>
    <dbReference type="NCBI Taxonomy" id="2826925"/>
    <lineage>
        <taxon>Bacteria</taxon>
        <taxon>Pseudomonadati</taxon>
        <taxon>Pseudomonadota</taxon>
        <taxon>Alphaproteobacteria</taxon>
        <taxon>Acetobacterales</taxon>
        <taxon>Acetobacteraceae</taxon>
        <taxon>Neokomagataea</taxon>
    </lineage>
</organism>
<reference evidence="1 2" key="1">
    <citation type="submission" date="2021-04" db="EMBL/GenBank/DDBJ databases">
        <title>The complete genome sequence of Neokomagataea sp. TBRC 2177.</title>
        <authorList>
            <person name="Charoenyingcharoen P."/>
            <person name="Yukphan P."/>
        </authorList>
    </citation>
    <scope>NUCLEOTIDE SEQUENCE [LARGE SCALE GENOMIC DNA]</scope>
    <source>
        <strain evidence="1 2">TBRC 2177</strain>
    </source>
</reference>
<protein>
    <submittedName>
        <fullName evidence="1">Uncharacterized protein</fullName>
    </submittedName>
</protein>
<dbReference type="EMBL" id="JAGRQH010000198">
    <property type="protein sequence ID" value="MBR0560848.1"/>
    <property type="molecule type" value="Genomic_DNA"/>
</dbReference>
<evidence type="ECO:0000313" key="1">
    <source>
        <dbReference type="EMBL" id="MBR0560848.1"/>
    </source>
</evidence>
<dbReference type="Proteomes" id="UP000677812">
    <property type="component" value="Unassembled WGS sequence"/>
</dbReference>
<comment type="caution">
    <text evidence="1">The sequence shown here is derived from an EMBL/GenBank/DDBJ whole genome shotgun (WGS) entry which is preliminary data.</text>
</comment>
<gene>
    <name evidence="1" type="ORF">KB213_12460</name>
</gene>
<accession>A0ABS5EAA8</accession>
<keyword evidence="2" id="KW-1185">Reference proteome</keyword>
<feature type="non-terminal residue" evidence="1">
    <location>
        <position position="69"/>
    </location>
</feature>
<name>A0ABS5EAA8_9PROT</name>
<evidence type="ECO:0000313" key="2">
    <source>
        <dbReference type="Proteomes" id="UP000677812"/>
    </source>
</evidence>